<organism evidence="1 2">
    <name type="scientific">Subdoligranulum variabile DSM 15176</name>
    <dbReference type="NCBI Taxonomy" id="411471"/>
    <lineage>
        <taxon>Bacteria</taxon>
        <taxon>Bacillati</taxon>
        <taxon>Bacillota</taxon>
        <taxon>Clostridia</taxon>
        <taxon>Eubacteriales</taxon>
        <taxon>Oscillospiraceae</taxon>
        <taxon>Subdoligranulum</taxon>
    </lineage>
</organism>
<evidence type="ECO:0000313" key="1">
    <source>
        <dbReference type="EMBL" id="EFB75289.1"/>
    </source>
</evidence>
<gene>
    <name evidence="1" type="ORF">SUBVAR_06410</name>
</gene>
<accession>D1PPU3</accession>
<reference evidence="1" key="1">
    <citation type="submission" date="2009-12" db="EMBL/GenBank/DDBJ databases">
        <authorList>
            <person name="Weinstock G."/>
            <person name="Sodergren E."/>
            <person name="Clifton S."/>
            <person name="Fulton L."/>
            <person name="Fulton B."/>
            <person name="Courtney L."/>
            <person name="Fronick C."/>
            <person name="Harrison M."/>
            <person name="Strong C."/>
            <person name="Farmer C."/>
            <person name="Delahaunty K."/>
            <person name="Markovic C."/>
            <person name="Hall O."/>
            <person name="Minx P."/>
            <person name="Tomlinson C."/>
            <person name="Mitreva M."/>
            <person name="Nelson J."/>
            <person name="Hou S."/>
            <person name="Wollam A."/>
            <person name="Pepin K.H."/>
            <person name="Johnson M."/>
            <person name="Bhonagiri V."/>
            <person name="Nash W.E."/>
            <person name="Warren W."/>
            <person name="Chinwalla A."/>
            <person name="Mardis E.R."/>
            <person name="Wilson R.K."/>
        </authorList>
    </citation>
    <scope>NUCLEOTIDE SEQUENCE [LARGE SCALE GENOMIC DNA]</scope>
    <source>
        <strain evidence="1">DSM 15176</strain>
    </source>
</reference>
<keyword evidence="2" id="KW-1185">Reference proteome</keyword>
<name>D1PPU3_9FIRM</name>
<sequence length="47" mass="5561">MIAVEYITFCIRNDLYAATYKGPIASKIILPLRLQKVKHENHKILWF</sequence>
<dbReference type="STRING" id="411471.SUBVAR_06410"/>
<dbReference type="AlphaFoldDB" id="D1PPU3"/>
<dbReference type="EMBL" id="ACBY02000029">
    <property type="protein sequence ID" value="EFB75289.1"/>
    <property type="molecule type" value="Genomic_DNA"/>
</dbReference>
<proteinExistence type="predicted"/>
<evidence type="ECO:0000313" key="2">
    <source>
        <dbReference type="Proteomes" id="UP000003438"/>
    </source>
</evidence>
<comment type="caution">
    <text evidence="1">The sequence shown here is derived from an EMBL/GenBank/DDBJ whole genome shotgun (WGS) entry which is preliminary data.</text>
</comment>
<dbReference type="Proteomes" id="UP000003438">
    <property type="component" value="Unassembled WGS sequence"/>
</dbReference>
<protein>
    <submittedName>
        <fullName evidence="1">Uncharacterized protein</fullName>
    </submittedName>
</protein>
<dbReference type="HOGENOM" id="CLU_3173989_0_0_9"/>